<evidence type="ECO:0000313" key="2">
    <source>
        <dbReference type="EMBL" id="KUN40470.1"/>
    </source>
</evidence>
<comment type="caution">
    <text evidence="2">The sequence shown here is derived from an EMBL/GenBank/DDBJ whole genome shotgun (WGS) entry which is preliminary data.</text>
</comment>
<dbReference type="Proteomes" id="UP000053271">
    <property type="component" value="Unassembled WGS sequence"/>
</dbReference>
<keyword evidence="3" id="KW-1185">Reference proteome</keyword>
<protein>
    <submittedName>
        <fullName evidence="2">Uncharacterized protein</fullName>
    </submittedName>
</protein>
<feature type="region of interest" description="Disordered" evidence="1">
    <location>
        <begin position="365"/>
        <end position="385"/>
    </location>
</feature>
<gene>
    <name evidence="2" type="ORF">AQJ30_07450</name>
</gene>
<reference evidence="2 3" key="1">
    <citation type="submission" date="2015-10" db="EMBL/GenBank/DDBJ databases">
        <title>Draft genome sequence of Streptomyces longwoodensis DSM 41677, type strain for the species Streptomyces longwoodensis.</title>
        <authorList>
            <person name="Ruckert C."/>
            <person name="Winkler A."/>
            <person name="Kalinowski J."/>
            <person name="Kampfer P."/>
            <person name="Glaeser S."/>
        </authorList>
    </citation>
    <scope>NUCLEOTIDE SEQUENCE [LARGE SCALE GENOMIC DNA]</scope>
    <source>
        <strain evidence="2 3">DSM 41677</strain>
    </source>
</reference>
<dbReference type="GeneID" id="91424443"/>
<dbReference type="EMBL" id="LMWS01000008">
    <property type="protein sequence ID" value="KUN40470.1"/>
    <property type="molecule type" value="Genomic_DNA"/>
</dbReference>
<evidence type="ECO:0000256" key="1">
    <source>
        <dbReference type="SAM" id="MobiDB-lite"/>
    </source>
</evidence>
<organism evidence="2 3">
    <name type="scientific">Streptomyces longwoodensis</name>
    <dbReference type="NCBI Taxonomy" id="68231"/>
    <lineage>
        <taxon>Bacteria</taxon>
        <taxon>Bacillati</taxon>
        <taxon>Actinomycetota</taxon>
        <taxon>Actinomycetes</taxon>
        <taxon>Kitasatosporales</taxon>
        <taxon>Streptomycetaceae</taxon>
        <taxon>Streptomyces</taxon>
    </lineage>
</organism>
<proteinExistence type="predicted"/>
<dbReference type="RefSeq" id="WP_067230151.1">
    <property type="nucleotide sequence ID" value="NZ_JBIVTP010000011.1"/>
</dbReference>
<accession>A0A101R2G2</accession>
<sequence>MDPYASIARRFPLISRFRPACLPLPQRVRALVELSATAQTKADQGLASAVYNQVALIASDLGLPDLARQWCHQHAAAYLHATPLPGMTAIRALEPVVNLARLQIRAGNTDDGRHRLLDLFDAVSNAATAEFEGVRIPAKLTTSDTDRDEVRAWLWRVILADGTRTLTTAGRWTEALAHIEKHHGLGLRMLDGRQVAVLAALHGDPDHATSLIAHTTPGEPWENAVTACLAVMCHRAAHRPVDDLLPELVNSYVQRKPDIGTTVFDTRLGLTVLDLLDQSDSPEAPLVAEELHRRTMAATDGYAARECLVNPRFTNLISAGKTNAARDLVHACGLDDGRLPPTSAARLVHALRTSSGVIRESVASLGPVQKTPQSEVSLDEKGASR</sequence>
<name>A0A101R2G2_9ACTN</name>
<dbReference type="STRING" id="68231.AQJ30_07450"/>
<evidence type="ECO:0000313" key="3">
    <source>
        <dbReference type="Proteomes" id="UP000053271"/>
    </source>
</evidence>
<dbReference type="AlphaFoldDB" id="A0A101R2G2"/>